<accession>A0A2G2VXB3</accession>
<keyword evidence="3" id="KW-1185">Reference proteome</keyword>
<dbReference type="GO" id="GO:0005840">
    <property type="term" value="C:ribosome"/>
    <property type="evidence" value="ECO:0007669"/>
    <property type="project" value="UniProtKB-KW"/>
</dbReference>
<dbReference type="InterPro" id="IPR031310">
    <property type="entry name" value="Ribosomal_uL5_N"/>
</dbReference>
<gene>
    <name evidence="2" type="ORF">CQW23_21172</name>
</gene>
<dbReference type="Proteomes" id="UP000224567">
    <property type="component" value="Unassembled WGS sequence"/>
</dbReference>
<sequence>MRQSNWSTEYTSEVGNARGLTPLGKNSLIPEEMILRENPNLVVESVRKGVKSMVSHQEYHHTGAGTDGFCLSLTTFMVGHHKCHKLPQMTSLRSWFLPKAGDLHGAGFYLRLTTFVVGHQKYGKLPRISSHRSWILPKANDLRGISHEEVMRFGKKEKLSPQYVGPYLVLRKVGVGDSSLVVPLENIGISDSLSYEQVLVLKVKKIMVNCGIGDAAQNSKGLDATINTLALITWQRPVKTRAKNAIATFTIREINHL</sequence>
<comment type="caution">
    <text evidence="2">The sequence shown here is derived from an EMBL/GenBank/DDBJ whole genome shotgun (WGS) entry which is preliminary data.</text>
</comment>
<reference evidence="2 3" key="1">
    <citation type="journal article" date="2017" name="Genome Biol.">
        <title>New reference genome sequences of hot pepper reveal the massive evolution of plant disease-resistance genes by retroduplication.</title>
        <authorList>
            <person name="Kim S."/>
            <person name="Park J."/>
            <person name="Yeom S.I."/>
            <person name="Kim Y.M."/>
            <person name="Seo E."/>
            <person name="Kim K.T."/>
            <person name="Kim M.S."/>
            <person name="Lee J.M."/>
            <person name="Cheong K."/>
            <person name="Shin H.S."/>
            <person name="Kim S.B."/>
            <person name="Han K."/>
            <person name="Lee J."/>
            <person name="Park M."/>
            <person name="Lee H.A."/>
            <person name="Lee H.Y."/>
            <person name="Lee Y."/>
            <person name="Oh S."/>
            <person name="Lee J.H."/>
            <person name="Choi E."/>
            <person name="Choi E."/>
            <person name="Lee S.E."/>
            <person name="Jeon J."/>
            <person name="Kim H."/>
            <person name="Choi G."/>
            <person name="Song H."/>
            <person name="Lee J."/>
            <person name="Lee S.C."/>
            <person name="Kwon J.K."/>
            <person name="Lee H.Y."/>
            <person name="Koo N."/>
            <person name="Hong Y."/>
            <person name="Kim R.W."/>
            <person name="Kang W.H."/>
            <person name="Huh J.H."/>
            <person name="Kang B.C."/>
            <person name="Yang T.J."/>
            <person name="Lee Y.H."/>
            <person name="Bennetzen J.L."/>
            <person name="Choi D."/>
        </authorList>
    </citation>
    <scope>NUCLEOTIDE SEQUENCE [LARGE SCALE GENOMIC DNA]</scope>
    <source>
        <strain evidence="3">cv. PBC81</strain>
    </source>
</reference>
<dbReference type="InterPro" id="IPR022803">
    <property type="entry name" value="Ribosomal_uL5_dom_sf"/>
</dbReference>
<dbReference type="Gene3D" id="3.30.1440.10">
    <property type="match status" value="1"/>
</dbReference>
<organism evidence="2 3">
    <name type="scientific">Capsicum baccatum</name>
    <name type="common">Peruvian pepper</name>
    <dbReference type="NCBI Taxonomy" id="33114"/>
    <lineage>
        <taxon>Eukaryota</taxon>
        <taxon>Viridiplantae</taxon>
        <taxon>Streptophyta</taxon>
        <taxon>Embryophyta</taxon>
        <taxon>Tracheophyta</taxon>
        <taxon>Spermatophyta</taxon>
        <taxon>Magnoliopsida</taxon>
        <taxon>eudicotyledons</taxon>
        <taxon>Gunneridae</taxon>
        <taxon>Pentapetalae</taxon>
        <taxon>asterids</taxon>
        <taxon>lamiids</taxon>
        <taxon>Solanales</taxon>
        <taxon>Solanaceae</taxon>
        <taxon>Solanoideae</taxon>
        <taxon>Capsiceae</taxon>
        <taxon>Capsicum</taxon>
    </lineage>
</organism>
<reference evidence="3" key="2">
    <citation type="journal article" date="2017" name="J. Anim. Genet.">
        <title>Multiple reference genome sequences of hot pepper reveal the massive evolution of plant disease resistance genes by retroduplication.</title>
        <authorList>
            <person name="Kim S."/>
            <person name="Park J."/>
            <person name="Yeom S.-I."/>
            <person name="Kim Y.-M."/>
            <person name="Seo E."/>
            <person name="Kim K.-T."/>
            <person name="Kim M.-S."/>
            <person name="Lee J.M."/>
            <person name="Cheong K."/>
            <person name="Shin H.-S."/>
            <person name="Kim S.-B."/>
            <person name="Han K."/>
            <person name="Lee J."/>
            <person name="Park M."/>
            <person name="Lee H.-A."/>
            <person name="Lee H.-Y."/>
            <person name="Lee Y."/>
            <person name="Oh S."/>
            <person name="Lee J.H."/>
            <person name="Choi E."/>
            <person name="Choi E."/>
            <person name="Lee S.E."/>
            <person name="Jeon J."/>
            <person name="Kim H."/>
            <person name="Choi G."/>
            <person name="Song H."/>
            <person name="Lee J."/>
            <person name="Lee S.-C."/>
            <person name="Kwon J.-K."/>
            <person name="Lee H.-Y."/>
            <person name="Koo N."/>
            <person name="Hong Y."/>
            <person name="Kim R.W."/>
            <person name="Kang W.-H."/>
            <person name="Huh J.H."/>
            <person name="Kang B.-C."/>
            <person name="Yang T.-J."/>
            <person name="Lee Y.-H."/>
            <person name="Bennetzen J.L."/>
            <person name="Choi D."/>
        </authorList>
    </citation>
    <scope>NUCLEOTIDE SEQUENCE [LARGE SCALE GENOMIC DNA]</scope>
    <source>
        <strain evidence="3">cv. PBC81</strain>
    </source>
</reference>
<dbReference type="Pfam" id="PF00281">
    <property type="entry name" value="Ribosomal_L5"/>
    <property type="match status" value="1"/>
</dbReference>
<feature type="domain" description="Large ribosomal subunit protein uL5 N-terminal" evidence="1">
    <location>
        <begin position="200"/>
        <end position="252"/>
    </location>
</feature>
<keyword evidence="2" id="KW-0687">Ribonucleoprotein</keyword>
<evidence type="ECO:0000313" key="2">
    <source>
        <dbReference type="EMBL" id="PHT37599.1"/>
    </source>
</evidence>
<dbReference type="STRING" id="33114.A0A2G2VXB3"/>
<dbReference type="SUPFAM" id="SSF55282">
    <property type="entry name" value="RL5-like"/>
    <property type="match status" value="1"/>
</dbReference>
<dbReference type="EMBL" id="MLFT02000009">
    <property type="protein sequence ID" value="PHT37599.1"/>
    <property type="molecule type" value="Genomic_DNA"/>
</dbReference>
<name>A0A2G2VXB3_CAPBA</name>
<evidence type="ECO:0000259" key="1">
    <source>
        <dbReference type="Pfam" id="PF00281"/>
    </source>
</evidence>
<proteinExistence type="predicted"/>
<dbReference type="AlphaFoldDB" id="A0A2G2VXB3"/>
<protein>
    <submittedName>
        <fullName evidence="2">50S ribosomal protein L5, chloroplastic</fullName>
    </submittedName>
</protein>
<keyword evidence="2" id="KW-0689">Ribosomal protein</keyword>
<dbReference type="OrthoDB" id="539541at2759"/>
<evidence type="ECO:0000313" key="3">
    <source>
        <dbReference type="Proteomes" id="UP000224567"/>
    </source>
</evidence>